<comment type="caution">
    <text evidence="1">The sequence shown here is derived from an EMBL/GenBank/DDBJ whole genome shotgun (WGS) entry which is preliminary data.</text>
</comment>
<name>A0A369YD27_9PAST</name>
<protein>
    <submittedName>
        <fullName evidence="1">Uncharacterized protein</fullName>
    </submittedName>
</protein>
<evidence type="ECO:0000313" key="1">
    <source>
        <dbReference type="EMBL" id="RDE72672.1"/>
    </source>
</evidence>
<sequence>MVLAKFGFTADDVWAMPVQEVMAWVDTYLESQGIKPKADGEGVAVSARIPLSELKKRQEAA</sequence>
<evidence type="ECO:0000313" key="2">
    <source>
        <dbReference type="Proteomes" id="UP000253872"/>
    </source>
</evidence>
<reference evidence="1 2" key="1">
    <citation type="submission" date="2018-05" db="EMBL/GenBank/DDBJ databases">
        <title>Draft Genome Sequences for a Diverse set of 7 Haemophilus Species.</title>
        <authorList>
            <person name="Nichols M."/>
            <person name="Topaz N."/>
            <person name="Wang X."/>
            <person name="Wang X."/>
            <person name="Boxrud D."/>
        </authorList>
    </citation>
    <scope>NUCLEOTIDE SEQUENCE [LARGE SCALE GENOMIC DNA]</scope>
    <source>
        <strain evidence="1 2">C2002001239</strain>
    </source>
</reference>
<dbReference type="AlphaFoldDB" id="A0A369YD27"/>
<dbReference type="EMBL" id="QEPN01000003">
    <property type="protein sequence ID" value="RDE72672.1"/>
    <property type="molecule type" value="Genomic_DNA"/>
</dbReference>
<accession>A0A369YD27</accession>
<proteinExistence type="predicted"/>
<dbReference type="RefSeq" id="WP_111402697.1">
    <property type="nucleotide sequence ID" value="NZ_QEPN01000003.1"/>
</dbReference>
<dbReference type="Proteomes" id="UP000253872">
    <property type="component" value="Unassembled WGS sequence"/>
</dbReference>
<organism evidence="1 2">
    <name type="scientific">Haemophilus sputorum</name>
    <dbReference type="NCBI Taxonomy" id="1078480"/>
    <lineage>
        <taxon>Bacteria</taxon>
        <taxon>Pseudomonadati</taxon>
        <taxon>Pseudomonadota</taxon>
        <taxon>Gammaproteobacteria</taxon>
        <taxon>Pasteurellales</taxon>
        <taxon>Pasteurellaceae</taxon>
        <taxon>Haemophilus</taxon>
    </lineage>
</organism>
<gene>
    <name evidence="1" type="ORF">DPV93_05165</name>
</gene>